<feature type="transmembrane region" description="Helical" evidence="2">
    <location>
        <begin position="177"/>
        <end position="201"/>
    </location>
</feature>
<feature type="transmembrane region" description="Helical" evidence="2">
    <location>
        <begin position="221"/>
        <end position="239"/>
    </location>
</feature>
<dbReference type="EMBL" id="CP008889">
    <property type="protein sequence ID" value="AIF40265.1"/>
    <property type="molecule type" value="Genomic_DNA"/>
</dbReference>
<dbReference type="KEGG" id="dni:HX89_04025"/>
<accession>A0A075JET4</accession>
<keyword evidence="2" id="KW-0472">Membrane</keyword>
<dbReference type="AlphaFoldDB" id="A0A075JET4"/>
<feature type="transmembrane region" description="Helical" evidence="2">
    <location>
        <begin position="141"/>
        <end position="165"/>
    </location>
</feature>
<proteinExistence type="predicted"/>
<evidence type="ECO:0008006" key="5">
    <source>
        <dbReference type="Google" id="ProtNLM"/>
    </source>
</evidence>
<organism evidence="3 4">
    <name type="scientific">Dermacoccus nishinomiyaensis</name>
    <dbReference type="NCBI Taxonomy" id="1274"/>
    <lineage>
        <taxon>Bacteria</taxon>
        <taxon>Bacillati</taxon>
        <taxon>Actinomycetota</taxon>
        <taxon>Actinomycetes</taxon>
        <taxon>Micrococcales</taxon>
        <taxon>Dermacoccaceae</taxon>
        <taxon>Dermacoccus</taxon>
    </lineage>
</organism>
<dbReference type="eggNOG" id="COG1808">
    <property type="taxonomic scope" value="Bacteria"/>
</dbReference>
<feature type="transmembrane region" description="Helical" evidence="2">
    <location>
        <begin position="281"/>
        <end position="303"/>
    </location>
</feature>
<evidence type="ECO:0000256" key="2">
    <source>
        <dbReference type="SAM" id="Phobius"/>
    </source>
</evidence>
<evidence type="ECO:0000313" key="4">
    <source>
        <dbReference type="Proteomes" id="UP000027986"/>
    </source>
</evidence>
<sequence>MLVHLRLNVPTDLTDAVRDTLSDDARLTNLTHLRGASLKPAGDVFEADVAREAATAVLDDLNAVGLGHRGGIVIDQPLGTPFDAAHDVEEAAHGDPDDAVIWHLVEREAEKASSPTATYLVFLCIATALASIAVITDSAVLVVGAMVVGPEFAVIAAICTGIALGRWRLAARSAATLLWTFAFAIVVIMLAALLAASLDVVSAADVTRPRPQTGFIWRPDLWSFIVALLAGTAGVLALATDKTSAMVGVFISVTTVPAAGNLALGLAIFDTAEITGSAAQLAMNLAGMIIAGVLTLVVQRLVWRHLSDAMRHRSSERRLRAQLGPSPTSPAAVAPREH</sequence>
<dbReference type="PANTHER" id="PTHR20992:SF9">
    <property type="entry name" value="AT15442P-RELATED"/>
    <property type="match status" value="1"/>
</dbReference>
<keyword evidence="4" id="KW-1185">Reference proteome</keyword>
<dbReference type="HOGENOM" id="CLU_075569_0_0_11"/>
<dbReference type="PANTHER" id="PTHR20992">
    <property type="entry name" value="AT15442P-RELATED"/>
    <property type="match status" value="1"/>
</dbReference>
<gene>
    <name evidence="3" type="ORF">HX89_04025</name>
</gene>
<keyword evidence="2" id="KW-1133">Transmembrane helix</keyword>
<feature type="region of interest" description="Disordered" evidence="1">
    <location>
        <begin position="316"/>
        <end position="338"/>
    </location>
</feature>
<feature type="transmembrane region" description="Helical" evidence="2">
    <location>
        <begin position="246"/>
        <end position="269"/>
    </location>
</feature>
<feature type="transmembrane region" description="Helical" evidence="2">
    <location>
        <begin position="117"/>
        <end position="135"/>
    </location>
</feature>
<dbReference type="Proteomes" id="UP000027986">
    <property type="component" value="Chromosome"/>
</dbReference>
<dbReference type="Pfam" id="PF04087">
    <property type="entry name" value="DUF389"/>
    <property type="match status" value="1"/>
</dbReference>
<dbReference type="GeneID" id="41840381"/>
<evidence type="ECO:0000256" key="1">
    <source>
        <dbReference type="SAM" id="MobiDB-lite"/>
    </source>
</evidence>
<reference evidence="3 4" key="1">
    <citation type="submission" date="2014-07" db="EMBL/GenBank/DDBJ databases">
        <title>Genome Sequencing of Dermacoccus nishinomiyaensis.</title>
        <authorList>
            <person name="Hong K.W."/>
            <person name="Chan K.G."/>
        </authorList>
    </citation>
    <scope>NUCLEOTIDE SEQUENCE [LARGE SCALE GENOMIC DNA]</scope>
    <source>
        <strain evidence="3 4">M25</strain>
    </source>
</reference>
<dbReference type="RefSeq" id="WP_038567163.1">
    <property type="nucleotide sequence ID" value="NZ_CP008889.1"/>
</dbReference>
<protein>
    <recommendedName>
        <fullName evidence="5">DUF389 domain-containing protein</fullName>
    </recommendedName>
</protein>
<name>A0A075JET4_9MICO</name>
<dbReference type="InterPro" id="IPR005240">
    <property type="entry name" value="DUF389"/>
</dbReference>
<keyword evidence="2" id="KW-0812">Transmembrane</keyword>
<evidence type="ECO:0000313" key="3">
    <source>
        <dbReference type="EMBL" id="AIF40265.1"/>
    </source>
</evidence>
<dbReference type="OrthoDB" id="8061853at2"/>